<reference evidence="1" key="1">
    <citation type="submission" date="2020-12" db="EMBL/GenBank/DDBJ databases">
        <title>Genome sequencing of genetic groups of Flavobacterium columnare.</title>
        <authorList>
            <person name="Waldbieser G.C."/>
            <person name="Griffin M.J."/>
            <person name="LaFrentz B.R."/>
        </authorList>
    </citation>
    <scope>NUCLEOTIDE SEQUENCE</scope>
    <source>
        <strain evidence="1">90-106</strain>
    </source>
</reference>
<organism evidence="1">
    <name type="scientific">Flavobacterium columnare</name>
    <dbReference type="NCBI Taxonomy" id="996"/>
    <lineage>
        <taxon>Bacteria</taxon>
        <taxon>Pseudomonadati</taxon>
        <taxon>Bacteroidota</taxon>
        <taxon>Flavobacteriia</taxon>
        <taxon>Flavobacteriales</taxon>
        <taxon>Flavobacteriaceae</taxon>
        <taxon>Flavobacterium</taxon>
    </lineage>
</organism>
<name>A0A8G0KSW6_9FLAO</name>
<dbReference type="EMBL" id="CP067378">
    <property type="protein sequence ID" value="QYS89496.1"/>
    <property type="molecule type" value="Genomic_DNA"/>
</dbReference>
<dbReference type="Proteomes" id="UP000824721">
    <property type="component" value="Chromosome"/>
</dbReference>
<sequence length="241" mass="28610">MEENVILDKLVRELPNGFELAMTEELSTKMISFKKNDASVVYSIQNVTLNDRVYNNFLGNILGKVIFKEVEYILFPKYKVGDNNPTIDYYGHQKIFNIPKDEGIFSKLPIEYKTEEDIDKGCALITKYINEIAIPFFNYWQDIRDFLPFLETNDNGFIADLFSGDGFYKKVIIWKLCSHPRYNELIEEMLEIFNVELKEAPKDKLLKKDYDRYIKIIKTLEKTKPLYEWDEKYLIQKPYIK</sequence>
<protein>
    <submittedName>
        <fullName evidence="1">Uncharacterized protein</fullName>
    </submittedName>
</protein>
<dbReference type="AlphaFoldDB" id="A0A8G0KSW6"/>
<dbReference type="KEGG" id="fdv:JJC05_04240"/>
<evidence type="ECO:0000313" key="1">
    <source>
        <dbReference type="EMBL" id="QYS89496.1"/>
    </source>
</evidence>
<proteinExistence type="predicted"/>
<accession>A0A8G0KSW6</accession>
<gene>
    <name evidence="1" type="ORF">JJC05_04240</name>
</gene>